<dbReference type="GO" id="GO:0004525">
    <property type="term" value="F:ribonuclease III activity"/>
    <property type="evidence" value="ECO:0007669"/>
    <property type="project" value="InterPro"/>
</dbReference>
<dbReference type="HOGENOM" id="CLU_091169_3_0_3"/>
<accession>U5QJ52</accession>
<dbReference type="InterPro" id="IPR036389">
    <property type="entry name" value="RNase_III_sf"/>
</dbReference>
<dbReference type="Pfam" id="PF00636">
    <property type="entry name" value="Ribonuclease_3"/>
    <property type="match status" value="1"/>
</dbReference>
<dbReference type="SMR" id="U5QJ52"/>
<keyword evidence="6" id="KW-0694">RNA-binding</keyword>
<dbReference type="Gene3D" id="1.10.1520.10">
    <property type="entry name" value="Ribonuclease III domain"/>
    <property type="match status" value="1"/>
</dbReference>
<dbReference type="STRING" id="1183438.GKIL_1464"/>
<comment type="function">
    <text evidence="6">Involved in correct processing of both the 5' and 3' ends of 23S rRNA precursor. Processes 30S rRNA precursor transcript even in absence of ribonuclease 3 (Rnc); Rnc processes 30S rRNA into smaller rRNA precursors.</text>
</comment>
<dbReference type="EMBL" id="CP003587">
    <property type="protein sequence ID" value="AGY57710.1"/>
    <property type="molecule type" value="Genomic_DNA"/>
</dbReference>
<evidence type="ECO:0000256" key="5">
    <source>
        <dbReference type="ARBA" id="ARBA00022801"/>
    </source>
</evidence>
<dbReference type="InterPro" id="IPR008226">
    <property type="entry name" value="Mini3_fam"/>
</dbReference>
<comment type="subunit">
    <text evidence="6">Homodimer.</text>
</comment>
<dbReference type="HAMAP" id="MF_01468">
    <property type="entry name" value="RNase_Mini_III"/>
    <property type="match status" value="1"/>
</dbReference>
<keyword evidence="9" id="KW-1185">Reference proteome</keyword>
<dbReference type="SUPFAM" id="SSF69065">
    <property type="entry name" value="RNase III domain-like"/>
    <property type="match status" value="1"/>
</dbReference>
<evidence type="ECO:0000256" key="1">
    <source>
        <dbReference type="ARBA" id="ARBA00022517"/>
    </source>
</evidence>
<dbReference type="InterPro" id="IPR000999">
    <property type="entry name" value="RNase_III_dom"/>
</dbReference>
<name>U5QJ52_GLOK1</name>
<dbReference type="eggNOG" id="COG1939">
    <property type="taxonomic scope" value="Bacteria"/>
</dbReference>
<dbReference type="KEGG" id="glj:GKIL_1464"/>
<protein>
    <recommendedName>
        <fullName evidence="6">Mini-ribonuclease 3</fullName>
        <shortName evidence="6">Mini-3</shortName>
        <shortName evidence="6">Mini-RNase 3</shortName>
        <ecNumber evidence="6">3.1.26.-</ecNumber>
    </recommendedName>
    <alternativeName>
        <fullName evidence="6">Mini-RNase III</fullName>
        <shortName evidence="6">Mini-III</shortName>
    </alternativeName>
</protein>
<dbReference type="GO" id="GO:0005737">
    <property type="term" value="C:cytoplasm"/>
    <property type="evidence" value="ECO:0007669"/>
    <property type="project" value="UniProtKB-SubCell"/>
</dbReference>
<dbReference type="RefSeq" id="WP_023172813.1">
    <property type="nucleotide sequence ID" value="NC_022600.1"/>
</dbReference>
<dbReference type="OrthoDB" id="46571at2"/>
<keyword evidence="6" id="KW-0460">Magnesium</keyword>
<evidence type="ECO:0000256" key="3">
    <source>
        <dbReference type="ARBA" id="ARBA00022722"/>
    </source>
</evidence>
<keyword evidence="6" id="KW-0963">Cytoplasm</keyword>
<keyword evidence="1 6" id="KW-0690">Ribosome biogenesis</keyword>
<keyword evidence="3 6" id="KW-0540">Nuclease</keyword>
<evidence type="ECO:0000313" key="9">
    <source>
        <dbReference type="Proteomes" id="UP000017396"/>
    </source>
</evidence>
<dbReference type="PANTHER" id="PTHR34276:SF1">
    <property type="entry name" value="MINI-RIBONUCLEASE 3"/>
    <property type="match status" value="1"/>
</dbReference>
<evidence type="ECO:0000313" key="8">
    <source>
        <dbReference type="EMBL" id="AGY57710.1"/>
    </source>
</evidence>
<organism evidence="8 9">
    <name type="scientific">Gloeobacter kilaueensis (strain ATCC BAA-2537 / CCAP 1431/1 / ULC 316 / JS1)</name>
    <dbReference type="NCBI Taxonomy" id="1183438"/>
    <lineage>
        <taxon>Bacteria</taxon>
        <taxon>Bacillati</taxon>
        <taxon>Cyanobacteriota</taxon>
        <taxon>Cyanophyceae</taxon>
        <taxon>Gloeobacterales</taxon>
        <taxon>Gloeobacteraceae</taxon>
        <taxon>Gloeobacter</taxon>
    </lineage>
</organism>
<evidence type="ECO:0000259" key="7">
    <source>
        <dbReference type="Pfam" id="PF00636"/>
    </source>
</evidence>
<comment type="subcellular location">
    <subcellularLocation>
        <location evidence="6">Cytoplasm</location>
    </subcellularLocation>
</comment>
<gene>
    <name evidence="6" type="primary">mrnC</name>
    <name evidence="8" type="ORF">GKIL_1464</name>
</gene>
<feature type="domain" description="RNase III" evidence="7">
    <location>
        <begin position="12"/>
        <end position="108"/>
    </location>
</feature>
<keyword evidence="2 6" id="KW-0698">rRNA processing</keyword>
<comment type="cofactor">
    <cofactor evidence="6">
        <name>Mg(2+)</name>
        <dbReference type="ChEBI" id="CHEBI:18420"/>
    </cofactor>
</comment>
<proteinExistence type="inferred from homology"/>
<dbReference type="AlphaFoldDB" id="U5QJ52"/>
<dbReference type="PIRSF" id="PIRSF005520">
    <property type="entry name" value="UCP005520"/>
    <property type="match status" value="1"/>
</dbReference>
<evidence type="ECO:0000256" key="2">
    <source>
        <dbReference type="ARBA" id="ARBA00022552"/>
    </source>
</evidence>
<evidence type="ECO:0000256" key="6">
    <source>
        <dbReference type="HAMAP-Rule" id="MF_01468"/>
    </source>
</evidence>
<dbReference type="Proteomes" id="UP000017396">
    <property type="component" value="Chromosome"/>
</dbReference>
<dbReference type="GO" id="GO:0019843">
    <property type="term" value="F:rRNA binding"/>
    <property type="evidence" value="ECO:0007669"/>
    <property type="project" value="UniProtKB-UniRule"/>
</dbReference>
<comment type="similarity">
    <text evidence="6">Belongs to the MrnC RNase family.</text>
</comment>
<keyword evidence="5 6" id="KW-0378">Hydrolase</keyword>
<sequence>MDSSQIRTLPLEALAYLGDAVWELHVRSGLIYPPQRLRRLHERTVERVRAAAQATLLGRLEAQLTSEEAEWVRRGRNAATGVPRHLDGATYRLATAFETLLGYLFLADRERLAVVLHLCDELQHHGPNPAPPET</sequence>
<feature type="active site" evidence="6">
    <location>
        <position position="19"/>
    </location>
</feature>
<keyword evidence="4 6" id="KW-0255">Endonuclease</keyword>
<reference evidence="8 9" key="1">
    <citation type="journal article" date="2013" name="PLoS ONE">
        <title>Cultivation and Complete Genome Sequencing of Gloeobacter kilaueensis sp. nov., from a Lava Cave in Kilauea Caldera, Hawai'i.</title>
        <authorList>
            <person name="Saw J.H."/>
            <person name="Schatz M."/>
            <person name="Brown M.V."/>
            <person name="Kunkel D.D."/>
            <person name="Foster J.S."/>
            <person name="Shick H."/>
            <person name="Christensen S."/>
            <person name="Hou S."/>
            <person name="Wan X."/>
            <person name="Donachie S.P."/>
        </authorList>
    </citation>
    <scope>NUCLEOTIDE SEQUENCE [LARGE SCALE GENOMIC DNA]</scope>
    <source>
        <strain evidence="9">JS</strain>
    </source>
</reference>
<dbReference type="GO" id="GO:0006364">
    <property type="term" value="P:rRNA processing"/>
    <property type="evidence" value="ECO:0007669"/>
    <property type="project" value="UniProtKB-UniRule"/>
</dbReference>
<evidence type="ECO:0000256" key="4">
    <source>
        <dbReference type="ARBA" id="ARBA00022759"/>
    </source>
</evidence>
<keyword evidence="6" id="KW-0699">rRNA-binding</keyword>
<dbReference type="EC" id="3.1.26.-" evidence="6"/>
<dbReference type="PANTHER" id="PTHR34276">
    <property type="entry name" value="MINI-RIBONUCLEASE 3"/>
    <property type="match status" value="1"/>
</dbReference>